<keyword evidence="7 10" id="KW-1133">Transmembrane helix</keyword>
<dbReference type="PROSITE" id="PS51106">
    <property type="entry name" value="PTS_EIIC_TYPE_4"/>
    <property type="match status" value="1"/>
</dbReference>
<feature type="transmembrane region" description="Helical" evidence="10">
    <location>
        <begin position="153"/>
        <end position="176"/>
    </location>
</feature>
<evidence type="ECO:0000256" key="6">
    <source>
        <dbReference type="ARBA" id="ARBA00022692"/>
    </source>
</evidence>
<accession>A0ABW1U9N8</accession>
<gene>
    <name evidence="11" type="ORF">ACFP1M_07725</name>
</gene>
<keyword evidence="2" id="KW-0813">Transport</keyword>
<proteinExistence type="predicted"/>
<comment type="caution">
    <text evidence="11">The sequence shown here is derived from an EMBL/GenBank/DDBJ whole genome shotgun (WGS) entry which is preliminary data.</text>
</comment>
<evidence type="ECO:0000313" key="12">
    <source>
        <dbReference type="Proteomes" id="UP001596258"/>
    </source>
</evidence>
<dbReference type="Proteomes" id="UP001596258">
    <property type="component" value="Unassembled WGS sequence"/>
</dbReference>
<evidence type="ECO:0000256" key="2">
    <source>
        <dbReference type="ARBA" id="ARBA00022448"/>
    </source>
</evidence>
<keyword evidence="3" id="KW-1003">Cell membrane</keyword>
<dbReference type="InterPro" id="IPR050303">
    <property type="entry name" value="GatZ_KbaZ_carbometab"/>
</dbReference>
<dbReference type="PANTHER" id="PTHR32502">
    <property type="entry name" value="N-ACETYLGALACTOSAMINE PERMEASE II COMPONENT-RELATED"/>
    <property type="match status" value="1"/>
</dbReference>
<keyword evidence="4" id="KW-0762">Sugar transport</keyword>
<protein>
    <submittedName>
        <fullName evidence="11">Mannose/fructose/sorbose family PTS transporter subunit IIC</fullName>
    </submittedName>
</protein>
<feature type="transmembrane region" description="Helical" evidence="10">
    <location>
        <begin position="98"/>
        <end position="117"/>
    </location>
</feature>
<sequence length="276" mass="28950">MNHIDGKGSQQRMSIWGILLIAFLAGIEGVVDEWEFHQPIVACTLVGLATGSLVSGIALGASLQLVTLGWMNIGAAVAPDPALAAVVAAWWVSGPAHLPVAAGVILAIPLALIGQGLTRGLRHLIIPLVAQADVAAAVGNLRKIDWLHRSSVVLQGLRVMIPTAVLMALPASWIQLSFHTLPTTIRGGLHVAAGLLVIVSFAIVINMMATRQLWPFFCIGFALGTDSHLSLVALGLIGVGLAILYLRLQAPHDSQSGNGPTPPSAEDDLDRELDDL</sequence>
<name>A0ABW1U9N8_9LACO</name>
<evidence type="ECO:0000256" key="3">
    <source>
        <dbReference type="ARBA" id="ARBA00022475"/>
    </source>
</evidence>
<organism evidence="11 12">
    <name type="scientific">Levilactobacillus angrenensis</name>
    <dbReference type="NCBI Taxonomy" id="2486020"/>
    <lineage>
        <taxon>Bacteria</taxon>
        <taxon>Bacillati</taxon>
        <taxon>Bacillota</taxon>
        <taxon>Bacilli</taxon>
        <taxon>Lactobacillales</taxon>
        <taxon>Lactobacillaceae</taxon>
        <taxon>Levilactobacillus</taxon>
    </lineage>
</organism>
<keyword evidence="5" id="KW-0598">Phosphotransferase system</keyword>
<comment type="subcellular location">
    <subcellularLocation>
        <location evidence="1">Cell membrane</location>
        <topology evidence="1">Multi-pass membrane protein</topology>
    </subcellularLocation>
</comment>
<keyword evidence="8 10" id="KW-0472">Membrane</keyword>
<feature type="compositionally biased region" description="Acidic residues" evidence="9">
    <location>
        <begin position="265"/>
        <end position="276"/>
    </location>
</feature>
<keyword evidence="6 10" id="KW-0812">Transmembrane</keyword>
<reference evidence="12" key="1">
    <citation type="journal article" date="2019" name="Int. J. Syst. Evol. Microbiol.">
        <title>The Global Catalogue of Microorganisms (GCM) 10K type strain sequencing project: providing services to taxonomists for standard genome sequencing and annotation.</title>
        <authorList>
            <consortium name="The Broad Institute Genomics Platform"/>
            <consortium name="The Broad Institute Genome Sequencing Center for Infectious Disease"/>
            <person name="Wu L."/>
            <person name="Ma J."/>
        </authorList>
    </citation>
    <scope>NUCLEOTIDE SEQUENCE [LARGE SCALE GENOMIC DNA]</scope>
    <source>
        <strain evidence="12">CCM 8893</strain>
    </source>
</reference>
<dbReference type="RefSeq" id="WP_225418672.1">
    <property type="nucleotide sequence ID" value="NZ_JBHSSO010000060.1"/>
</dbReference>
<feature type="transmembrane region" description="Helical" evidence="10">
    <location>
        <begin position="73"/>
        <end position="92"/>
    </location>
</feature>
<evidence type="ECO:0000256" key="10">
    <source>
        <dbReference type="SAM" id="Phobius"/>
    </source>
</evidence>
<evidence type="ECO:0000256" key="8">
    <source>
        <dbReference type="ARBA" id="ARBA00023136"/>
    </source>
</evidence>
<evidence type="ECO:0000256" key="9">
    <source>
        <dbReference type="SAM" id="MobiDB-lite"/>
    </source>
</evidence>
<feature type="transmembrane region" description="Helical" evidence="10">
    <location>
        <begin position="188"/>
        <end position="209"/>
    </location>
</feature>
<evidence type="ECO:0000256" key="5">
    <source>
        <dbReference type="ARBA" id="ARBA00022683"/>
    </source>
</evidence>
<feature type="region of interest" description="Disordered" evidence="9">
    <location>
        <begin position="253"/>
        <end position="276"/>
    </location>
</feature>
<evidence type="ECO:0000256" key="7">
    <source>
        <dbReference type="ARBA" id="ARBA00022989"/>
    </source>
</evidence>
<feature type="transmembrane region" description="Helical" evidence="10">
    <location>
        <begin position="229"/>
        <end position="248"/>
    </location>
</feature>
<keyword evidence="12" id="KW-1185">Reference proteome</keyword>
<evidence type="ECO:0000256" key="4">
    <source>
        <dbReference type="ARBA" id="ARBA00022597"/>
    </source>
</evidence>
<evidence type="ECO:0000256" key="1">
    <source>
        <dbReference type="ARBA" id="ARBA00004651"/>
    </source>
</evidence>
<dbReference type="PANTHER" id="PTHR32502:SF4">
    <property type="entry name" value="PTS SYSTEM MANNOSE-SPECIFIC EIIC COMPONENT"/>
    <property type="match status" value="1"/>
</dbReference>
<dbReference type="EMBL" id="JBHSSO010000060">
    <property type="protein sequence ID" value="MFC6290054.1"/>
    <property type="molecule type" value="Genomic_DNA"/>
</dbReference>
<dbReference type="NCBIfam" id="NF011647">
    <property type="entry name" value="PRK15065.1"/>
    <property type="match status" value="1"/>
</dbReference>
<dbReference type="Pfam" id="PF03609">
    <property type="entry name" value="EII-Sor"/>
    <property type="match status" value="1"/>
</dbReference>
<evidence type="ECO:0000313" key="11">
    <source>
        <dbReference type="EMBL" id="MFC6290054.1"/>
    </source>
</evidence>
<dbReference type="InterPro" id="IPR004700">
    <property type="entry name" value="PTS_IIC_man"/>
</dbReference>
<feature type="transmembrane region" description="Helical" evidence="10">
    <location>
        <begin position="39"/>
        <end position="61"/>
    </location>
</feature>